<comment type="cofactor">
    <cofactor evidence="1">
        <name>FAD</name>
        <dbReference type="ChEBI" id="CHEBI:57692"/>
    </cofactor>
</comment>
<keyword evidence="5" id="KW-0560">Oxidoreductase</keyword>
<evidence type="ECO:0000256" key="4">
    <source>
        <dbReference type="ARBA" id="ARBA00022827"/>
    </source>
</evidence>
<reference evidence="11" key="2">
    <citation type="journal article" date="2019" name="Int. J. Syst. Evol. Microbiol.">
        <title>The Global Catalogue of Microorganisms (GCM) 10K type strain sequencing project: providing services to taxonomists for standard genome sequencing and annotation.</title>
        <authorList>
            <consortium name="The Broad Institute Genomics Platform"/>
            <consortium name="The Broad Institute Genome Sequencing Center for Infectious Disease"/>
            <person name="Wu L."/>
            <person name="Ma J."/>
        </authorList>
    </citation>
    <scope>NUCLEOTIDE SEQUENCE [LARGE SCALE GENOMIC DNA]</scope>
    <source>
        <strain evidence="11">JCM 10667</strain>
    </source>
</reference>
<dbReference type="EMBL" id="JACHMV010000001">
    <property type="protein sequence ID" value="MBB4775992.1"/>
    <property type="molecule type" value="Genomic_DNA"/>
</dbReference>
<keyword evidence="11" id="KW-1185">Reference proteome</keyword>
<keyword evidence="3" id="KW-0285">Flavoprotein</keyword>
<dbReference type="InterPro" id="IPR036250">
    <property type="entry name" value="AcylCo_DH-like_C"/>
</dbReference>
<dbReference type="AlphaFoldDB" id="A0A7W7IF76"/>
<organism evidence="9 10">
    <name type="scientific">Actinomadura livida</name>
    <dbReference type="NCBI Taxonomy" id="79909"/>
    <lineage>
        <taxon>Bacteria</taxon>
        <taxon>Bacillati</taxon>
        <taxon>Actinomycetota</taxon>
        <taxon>Actinomycetes</taxon>
        <taxon>Streptosporangiales</taxon>
        <taxon>Thermomonosporaceae</taxon>
        <taxon>Actinomadura</taxon>
    </lineage>
</organism>
<dbReference type="InterPro" id="IPR009100">
    <property type="entry name" value="AcylCoA_DH/oxidase_NM_dom_sf"/>
</dbReference>
<proteinExistence type="inferred from homology"/>
<evidence type="ECO:0000259" key="6">
    <source>
        <dbReference type="Pfam" id="PF00441"/>
    </source>
</evidence>
<dbReference type="PANTHER" id="PTHR43884">
    <property type="entry name" value="ACYL-COA DEHYDROGENASE"/>
    <property type="match status" value="1"/>
</dbReference>
<protein>
    <submittedName>
        <fullName evidence="8">Acyl-CoA dehydrogenase family protein</fullName>
    </submittedName>
    <submittedName>
        <fullName evidence="9">Alkylation response protein AidB-like acyl-CoA dehydrogenase</fullName>
    </submittedName>
</protein>
<dbReference type="Gene3D" id="1.10.540.10">
    <property type="entry name" value="Acyl-CoA dehydrogenase/oxidase, N-terminal domain"/>
    <property type="match status" value="1"/>
</dbReference>
<reference evidence="8" key="4">
    <citation type="submission" date="2023-12" db="EMBL/GenBank/DDBJ databases">
        <authorList>
            <person name="Sun Q."/>
            <person name="Inoue M."/>
        </authorList>
    </citation>
    <scope>NUCLEOTIDE SEQUENCE</scope>
    <source>
        <strain evidence="8">JCM 10667</strain>
    </source>
</reference>
<gene>
    <name evidence="9" type="ORF">F4557_004410</name>
    <name evidence="8" type="ORF">GCM10009546_37460</name>
</gene>
<dbReference type="Pfam" id="PF00441">
    <property type="entry name" value="Acyl-CoA_dh_1"/>
    <property type="match status" value="1"/>
</dbReference>
<keyword evidence="4" id="KW-0274">FAD</keyword>
<dbReference type="EMBL" id="BAAAHD010000032">
    <property type="protein sequence ID" value="GAA0571200.1"/>
    <property type="molecule type" value="Genomic_DNA"/>
</dbReference>
<dbReference type="Proteomes" id="UP000549343">
    <property type="component" value="Unassembled WGS sequence"/>
</dbReference>
<evidence type="ECO:0000313" key="10">
    <source>
        <dbReference type="Proteomes" id="UP000549343"/>
    </source>
</evidence>
<reference evidence="8" key="1">
    <citation type="journal article" date="2014" name="Int. J. Syst. Evol. Microbiol.">
        <title>Complete genome of a new Firmicutes species belonging to the dominant human colonic microbiota ('Ruminococcus bicirculans') reveals two chromosomes and a selective capacity to utilize plant glucans.</title>
        <authorList>
            <consortium name="NISC Comparative Sequencing Program"/>
            <person name="Wegmann U."/>
            <person name="Louis P."/>
            <person name="Goesmann A."/>
            <person name="Henrissat B."/>
            <person name="Duncan S.H."/>
            <person name="Flint H.J."/>
        </authorList>
    </citation>
    <scope>NUCLEOTIDE SEQUENCE</scope>
    <source>
        <strain evidence="8">JCM 10667</strain>
    </source>
</reference>
<dbReference type="SUPFAM" id="SSF56645">
    <property type="entry name" value="Acyl-CoA dehydrogenase NM domain-like"/>
    <property type="match status" value="1"/>
</dbReference>
<name>A0A7W7IF76_9ACTN</name>
<sequence>MDVGLSDEQRQLVASFTALFGDAASPSRVRAAEPLGFDPRLWNAVRDAGVVAMAVGEDDGGWGAAPLDLSLVAEVQGRFIAPAPIVEAQVAARLLARLGTPSAAAVLAAALAGERTVTMAVHPARDGVAALVPAGAVADDALVMDGDRLLLVRSPGGHAQAGNLGSMPLADLRLGPDAEPLASGPAAAAAYEAALDEFLLLTAAAQVGVAARAVEIGVGYVKERRAFGVPIGSFQSIAHALADSATAVDGARLLSHEAAWAHDAEPERCAELATMAFAFATETARDATYRALHFHGGYGFTDEYDIQLYYRRARAWGAVCLEPRAAYRRAADRRYGAAQMGEQWTSA</sequence>
<dbReference type="Gene3D" id="1.20.140.10">
    <property type="entry name" value="Butyryl-CoA Dehydrogenase, subunit A, domain 3"/>
    <property type="match status" value="1"/>
</dbReference>
<evidence type="ECO:0000313" key="11">
    <source>
        <dbReference type="Proteomes" id="UP001501427"/>
    </source>
</evidence>
<feature type="domain" description="Acyl-CoA dehydrogenase/oxidase C-terminal" evidence="6">
    <location>
        <begin position="198"/>
        <end position="315"/>
    </location>
</feature>
<accession>A0A7W7IF76</accession>
<dbReference type="Pfam" id="PF02771">
    <property type="entry name" value="Acyl-CoA_dh_N"/>
    <property type="match status" value="1"/>
</dbReference>
<dbReference type="InterPro" id="IPR013786">
    <property type="entry name" value="AcylCoA_DH/ox_N"/>
</dbReference>
<evidence type="ECO:0000313" key="9">
    <source>
        <dbReference type="EMBL" id="MBB4775992.1"/>
    </source>
</evidence>
<evidence type="ECO:0000256" key="3">
    <source>
        <dbReference type="ARBA" id="ARBA00022630"/>
    </source>
</evidence>
<comment type="caution">
    <text evidence="9">The sequence shown here is derived from an EMBL/GenBank/DDBJ whole genome shotgun (WGS) entry which is preliminary data.</text>
</comment>
<evidence type="ECO:0000256" key="1">
    <source>
        <dbReference type="ARBA" id="ARBA00001974"/>
    </source>
</evidence>
<dbReference type="Proteomes" id="UP001501427">
    <property type="component" value="Unassembled WGS sequence"/>
</dbReference>
<evidence type="ECO:0000259" key="7">
    <source>
        <dbReference type="Pfam" id="PF02771"/>
    </source>
</evidence>
<dbReference type="InterPro" id="IPR009075">
    <property type="entry name" value="AcylCo_DH/oxidase_C"/>
</dbReference>
<dbReference type="RefSeq" id="WP_184885627.1">
    <property type="nucleotide sequence ID" value="NZ_BAAAHD010000032.1"/>
</dbReference>
<evidence type="ECO:0000256" key="2">
    <source>
        <dbReference type="ARBA" id="ARBA00009347"/>
    </source>
</evidence>
<feature type="domain" description="Acyl-CoA dehydrogenase/oxidase N-terminal" evidence="7">
    <location>
        <begin position="6"/>
        <end position="103"/>
    </location>
</feature>
<evidence type="ECO:0000313" key="8">
    <source>
        <dbReference type="EMBL" id="GAA0571200.1"/>
    </source>
</evidence>
<dbReference type="PANTHER" id="PTHR43884:SF20">
    <property type="entry name" value="ACYL-COA DEHYDROGENASE FADE28"/>
    <property type="match status" value="1"/>
</dbReference>
<dbReference type="GO" id="GO:0050660">
    <property type="term" value="F:flavin adenine dinucleotide binding"/>
    <property type="evidence" value="ECO:0007669"/>
    <property type="project" value="InterPro"/>
</dbReference>
<evidence type="ECO:0000256" key="5">
    <source>
        <dbReference type="ARBA" id="ARBA00023002"/>
    </source>
</evidence>
<dbReference type="GO" id="GO:0003995">
    <property type="term" value="F:acyl-CoA dehydrogenase activity"/>
    <property type="evidence" value="ECO:0007669"/>
    <property type="project" value="TreeGrafter"/>
</dbReference>
<dbReference type="SUPFAM" id="SSF47203">
    <property type="entry name" value="Acyl-CoA dehydrogenase C-terminal domain-like"/>
    <property type="match status" value="1"/>
</dbReference>
<comment type="similarity">
    <text evidence="2">Belongs to the acyl-CoA dehydrogenase family.</text>
</comment>
<dbReference type="InterPro" id="IPR037069">
    <property type="entry name" value="AcylCoA_DH/ox_N_sf"/>
</dbReference>
<reference evidence="9 10" key="3">
    <citation type="submission" date="2020-08" db="EMBL/GenBank/DDBJ databases">
        <title>Sequencing the genomes of 1000 actinobacteria strains.</title>
        <authorList>
            <person name="Klenk H.-P."/>
        </authorList>
    </citation>
    <scope>NUCLEOTIDE SEQUENCE [LARGE SCALE GENOMIC DNA]</scope>
    <source>
        <strain evidence="9 10">DSM 44772</strain>
    </source>
</reference>